<evidence type="ECO:0000256" key="2">
    <source>
        <dbReference type="ARBA" id="ARBA00022448"/>
    </source>
</evidence>
<name>W7T262_9STRA</name>
<dbReference type="Pfam" id="PF00083">
    <property type="entry name" value="Sugar_tr"/>
    <property type="match status" value="1"/>
</dbReference>
<organism evidence="10 11">
    <name type="scientific">Nannochloropsis gaditana</name>
    <dbReference type="NCBI Taxonomy" id="72520"/>
    <lineage>
        <taxon>Eukaryota</taxon>
        <taxon>Sar</taxon>
        <taxon>Stramenopiles</taxon>
        <taxon>Ochrophyta</taxon>
        <taxon>Eustigmatophyceae</taxon>
        <taxon>Eustigmatales</taxon>
        <taxon>Monodopsidaceae</taxon>
        <taxon>Nannochloropsis</taxon>
    </lineage>
</organism>
<gene>
    <name evidence="10" type="ORF">Naga_100496g3</name>
</gene>
<sequence length="336" mass="35659">MDFSAYGFFAEEIGQAFFPPSTSSTVRLIRSFAVFSGAFLFRPIGGLFFGWLGDTYSKKHALVLSLSLMALATTGVGFLPPYSSIHILSPILLTLLRLLQGFSVGGQLVGTMVFVAHHAFQPPPPLPSSSSSGSSPFRPSPPPSSLQGFYGDLRASSTEGQHLAVDLVAPSPLPPTGSPHADVGPPSGISTQAAPRDKDREDREEDENPIGAVFHEHLLEIVLGIGVTALWCGGVYQCYIWMPTYLTVLAPHAPVPALFGGTVSVVATALVKTNGGLGPEWLLMGTALLSSGCLVMGWRPTGIVARRKRRGRNAWKALMLAMKSMATTCPAARAEV</sequence>
<feature type="compositionally biased region" description="Low complexity" evidence="8">
    <location>
        <begin position="128"/>
        <end position="137"/>
    </location>
</feature>
<comment type="subcellular location">
    <subcellularLocation>
        <location evidence="1">Cell membrane</location>
        <topology evidence="1">Multi-pass membrane protein</topology>
    </subcellularLocation>
</comment>
<proteinExistence type="predicted"/>
<accession>W7T262</accession>
<keyword evidence="4 9" id="KW-0812">Transmembrane</keyword>
<dbReference type="Gene3D" id="1.20.1250.20">
    <property type="entry name" value="MFS general substrate transporter like domains"/>
    <property type="match status" value="1"/>
</dbReference>
<dbReference type="Proteomes" id="UP000019335">
    <property type="component" value="Unassembled WGS sequence"/>
</dbReference>
<dbReference type="InterPro" id="IPR051084">
    <property type="entry name" value="H+-coupled_symporters"/>
</dbReference>
<keyword evidence="3" id="KW-1003">Cell membrane</keyword>
<keyword evidence="11" id="KW-1185">Reference proteome</keyword>
<feature type="region of interest" description="Disordered" evidence="8">
    <location>
        <begin position="124"/>
        <end position="151"/>
    </location>
</feature>
<keyword evidence="7 9" id="KW-0472">Membrane</keyword>
<evidence type="ECO:0000256" key="3">
    <source>
        <dbReference type="ARBA" id="ARBA00022475"/>
    </source>
</evidence>
<evidence type="ECO:0000256" key="4">
    <source>
        <dbReference type="ARBA" id="ARBA00022692"/>
    </source>
</evidence>
<feature type="transmembrane region" description="Helical" evidence="9">
    <location>
        <begin position="99"/>
        <end position="120"/>
    </location>
</feature>
<feature type="transmembrane region" description="Helical" evidence="9">
    <location>
        <begin position="281"/>
        <end position="300"/>
    </location>
</feature>
<dbReference type="PANTHER" id="PTHR43528:SF1">
    <property type="entry name" value="ALPHA-KETOGLUTARATE PERMEASE"/>
    <property type="match status" value="1"/>
</dbReference>
<protein>
    <submittedName>
        <fullName evidence="10">Proline glycine betaine transporter</fullName>
    </submittedName>
</protein>
<dbReference type="GO" id="GO:0005886">
    <property type="term" value="C:plasma membrane"/>
    <property type="evidence" value="ECO:0007669"/>
    <property type="project" value="UniProtKB-SubCell"/>
</dbReference>
<feature type="transmembrane region" description="Helical" evidence="9">
    <location>
        <begin position="61"/>
        <end position="79"/>
    </location>
</feature>
<evidence type="ECO:0000313" key="11">
    <source>
        <dbReference type="Proteomes" id="UP000019335"/>
    </source>
</evidence>
<keyword evidence="5" id="KW-0769">Symport</keyword>
<dbReference type="InterPro" id="IPR036259">
    <property type="entry name" value="MFS_trans_sf"/>
</dbReference>
<evidence type="ECO:0000256" key="7">
    <source>
        <dbReference type="ARBA" id="ARBA00023136"/>
    </source>
</evidence>
<dbReference type="GO" id="GO:0015293">
    <property type="term" value="F:symporter activity"/>
    <property type="evidence" value="ECO:0007669"/>
    <property type="project" value="UniProtKB-KW"/>
</dbReference>
<feature type="region of interest" description="Disordered" evidence="8">
    <location>
        <begin position="168"/>
        <end position="206"/>
    </location>
</feature>
<comment type="caution">
    <text evidence="10">The sequence shown here is derived from an EMBL/GenBank/DDBJ whole genome shotgun (WGS) entry which is preliminary data.</text>
</comment>
<reference evidence="10 11" key="1">
    <citation type="journal article" date="2014" name="Mol. Plant">
        <title>Chromosome Scale Genome Assembly and Transcriptome Profiling of Nannochloropsis gaditana in Nitrogen Depletion.</title>
        <authorList>
            <person name="Corteggiani Carpinelli E."/>
            <person name="Telatin A."/>
            <person name="Vitulo N."/>
            <person name="Forcato C."/>
            <person name="D'Angelo M."/>
            <person name="Schiavon R."/>
            <person name="Vezzi A."/>
            <person name="Giacometti G.M."/>
            <person name="Morosinotto T."/>
            <person name="Valle G."/>
        </authorList>
    </citation>
    <scope>NUCLEOTIDE SEQUENCE [LARGE SCALE GENOMIC DNA]</scope>
    <source>
        <strain evidence="10 11">B-31</strain>
    </source>
</reference>
<evidence type="ECO:0000256" key="1">
    <source>
        <dbReference type="ARBA" id="ARBA00004651"/>
    </source>
</evidence>
<dbReference type="EMBL" id="AZIL01002761">
    <property type="protein sequence ID" value="EWM20847.1"/>
    <property type="molecule type" value="Genomic_DNA"/>
</dbReference>
<dbReference type="InterPro" id="IPR005828">
    <property type="entry name" value="MFS_sugar_transport-like"/>
</dbReference>
<dbReference type="OrthoDB" id="10262656at2759"/>
<evidence type="ECO:0000256" key="6">
    <source>
        <dbReference type="ARBA" id="ARBA00022989"/>
    </source>
</evidence>
<feature type="transmembrane region" description="Helical" evidence="9">
    <location>
        <begin position="28"/>
        <end position="49"/>
    </location>
</feature>
<dbReference type="PANTHER" id="PTHR43528">
    <property type="entry name" value="ALPHA-KETOGLUTARATE PERMEASE"/>
    <property type="match status" value="1"/>
</dbReference>
<evidence type="ECO:0000313" key="10">
    <source>
        <dbReference type="EMBL" id="EWM20847.1"/>
    </source>
</evidence>
<keyword evidence="6 9" id="KW-1133">Transmembrane helix</keyword>
<dbReference type="SUPFAM" id="SSF103473">
    <property type="entry name" value="MFS general substrate transporter"/>
    <property type="match status" value="1"/>
</dbReference>
<dbReference type="AlphaFoldDB" id="W7T262"/>
<feature type="transmembrane region" description="Helical" evidence="9">
    <location>
        <begin position="221"/>
        <end position="242"/>
    </location>
</feature>
<evidence type="ECO:0000256" key="8">
    <source>
        <dbReference type="SAM" id="MobiDB-lite"/>
    </source>
</evidence>
<evidence type="ECO:0000256" key="9">
    <source>
        <dbReference type="SAM" id="Phobius"/>
    </source>
</evidence>
<evidence type="ECO:0000256" key="5">
    <source>
        <dbReference type="ARBA" id="ARBA00022847"/>
    </source>
</evidence>
<keyword evidence="2" id="KW-0813">Transport</keyword>